<protein>
    <submittedName>
        <fullName evidence="2">Uncharacterized protein</fullName>
    </submittedName>
</protein>
<dbReference type="Proteomes" id="UP001530293">
    <property type="component" value="Unassembled WGS sequence"/>
</dbReference>
<evidence type="ECO:0000313" key="2">
    <source>
        <dbReference type="EMBL" id="KAL3770544.1"/>
    </source>
</evidence>
<feature type="compositionally biased region" description="Low complexity" evidence="1">
    <location>
        <begin position="145"/>
        <end position="156"/>
    </location>
</feature>
<evidence type="ECO:0000256" key="1">
    <source>
        <dbReference type="SAM" id="MobiDB-lite"/>
    </source>
</evidence>
<dbReference type="EMBL" id="JALLBG020000039">
    <property type="protein sequence ID" value="KAL3770544.1"/>
    <property type="molecule type" value="Genomic_DNA"/>
</dbReference>
<gene>
    <name evidence="2" type="ORF">ACHAWU_007816</name>
</gene>
<feature type="region of interest" description="Disordered" evidence="1">
    <location>
        <begin position="135"/>
        <end position="156"/>
    </location>
</feature>
<reference evidence="2 3" key="1">
    <citation type="submission" date="2024-10" db="EMBL/GenBank/DDBJ databases">
        <title>Updated reference genomes for cyclostephanoid diatoms.</title>
        <authorList>
            <person name="Roberts W.R."/>
            <person name="Alverson A.J."/>
        </authorList>
    </citation>
    <scope>NUCLEOTIDE SEQUENCE [LARGE SCALE GENOMIC DNA]</scope>
    <source>
        <strain evidence="2 3">AJA232-27</strain>
    </source>
</reference>
<organism evidence="2 3">
    <name type="scientific">Discostella pseudostelligera</name>
    <dbReference type="NCBI Taxonomy" id="259834"/>
    <lineage>
        <taxon>Eukaryota</taxon>
        <taxon>Sar</taxon>
        <taxon>Stramenopiles</taxon>
        <taxon>Ochrophyta</taxon>
        <taxon>Bacillariophyta</taxon>
        <taxon>Coscinodiscophyceae</taxon>
        <taxon>Thalassiosirophycidae</taxon>
        <taxon>Stephanodiscales</taxon>
        <taxon>Stephanodiscaceae</taxon>
        <taxon>Discostella</taxon>
    </lineage>
</organism>
<comment type="caution">
    <text evidence="2">The sequence shown here is derived from an EMBL/GenBank/DDBJ whole genome shotgun (WGS) entry which is preliminary data.</text>
</comment>
<name>A0ABD3N368_9STRA</name>
<keyword evidence="3" id="KW-1185">Reference proteome</keyword>
<proteinExistence type="predicted"/>
<feature type="compositionally biased region" description="Polar residues" evidence="1">
    <location>
        <begin position="1"/>
        <end position="12"/>
    </location>
</feature>
<sequence>MTTSGIDPTTTRGGILRSRPRYSAAPYDGDNNAETISFSTAGNSAKRERDNNHLSLKSTLHISEKGTPYLKEISGSGPDNIVDADSVIAFGVMGEDGQQVRFCEYVDDNGENGEEYVSSSRDRLDQRINFEIDEDDFGINDDDNSAASDGSSSLGSNADEEILHELGLSGLILDDGNFESEDAEATIALDSKNLRSFRILWELLSRWATPSTVELVLHFQGNRSPSPHQDLGSSTNPPLEQCTTDVETSECSRNSVNIGASRQASIMSMLKMHIPRSLSELMMMQRGTENRIDQRKAEQRLADLIRTFDPSAPAADLNMKYWKGLTTILIVIAFPCEYPTSSAMDEGNDLLPPSIRTLSMASSEFRYLTRSVFSSLSGIANRSTDEVI</sequence>
<accession>A0ABD3N368</accession>
<evidence type="ECO:0000313" key="3">
    <source>
        <dbReference type="Proteomes" id="UP001530293"/>
    </source>
</evidence>
<feature type="compositionally biased region" description="Acidic residues" evidence="1">
    <location>
        <begin position="135"/>
        <end position="144"/>
    </location>
</feature>
<feature type="region of interest" description="Disordered" evidence="1">
    <location>
        <begin position="1"/>
        <end position="35"/>
    </location>
</feature>
<dbReference type="AlphaFoldDB" id="A0ABD3N368"/>